<dbReference type="EMBL" id="GG657754">
    <property type="protein sequence ID" value="EFL20609.1"/>
    <property type="molecule type" value="Genomic_DNA"/>
</dbReference>
<dbReference type="Proteomes" id="UP000003963">
    <property type="component" value="Unassembled WGS sequence"/>
</dbReference>
<dbReference type="AlphaFoldDB" id="D9W9C1"/>
<name>D9W9C1_9ACTN</name>
<accession>D9W9C1</accession>
<proteinExistence type="predicted"/>
<sequence>MTALSDLSDLSGLSESALVDPVLAHSGLALSGPSVFVPSVSANVAAHLAALADRCGWSSRPAFLEAHRIWTHGEGPRPCRARRHRAGGGAGWVPVTGC</sequence>
<reference evidence="1 2" key="1">
    <citation type="submission" date="2009-02" db="EMBL/GenBank/DDBJ databases">
        <title>Annotation of Streptomyces hygroscopicus strain ATCC 53653.</title>
        <authorList>
            <consortium name="The Broad Institute Genome Sequencing Platform"/>
            <consortium name="Broad Institute Microbial Sequencing Center"/>
            <person name="Fischbach M."/>
            <person name="Godfrey P."/>
            <person name="Ward D."/>
            <person name="Young S."/>
            <person name="Zeng Q."/>
            <person name="Koehrsen M."/>
            <person name="Alvarado L."/>
            <person name="Berlin A.M."/>
            <person name="Bochicchio J."/>
            <person name="Borenstein D."/>
            <person name="Chapman S.B."/>
            <person name="Chen Z."/>
            <person name="Engels R."/>
            <person name="Freedman E."/>
            <person name="Gellesch M."/>
            <person name="Goldberg J."/>
            <person name="Griggs A."/>
            <person name="Gujja S."/>
            <person name="Heilman E.R."/>
            <person name="Heiman D.I."/>
            <person name="Hepburn T.A."/>
            <person name="Howarth C."/>
            <person name="Jen D."/>
            <person name="Larson L."/>
            <person name="Lewis B."/>
            <person name="Mehta T."/>
            <person name="Park D."/>
            <person name="Pearson M."/>
            <person name="Richards J."/>
            <person name="Roberts A."/>
            <person name="Saif S."/>
            <person name="Shea T.D."/>
            <person name="Shenoy N."/>
            <person name="Sisk P."/>
            <person name="Stolte C."/>
            <person name="Sykes S.N."/>
            <person name="Thomson T."/>
            <person name="Walk T."/>
            <person name="White J."/>
            <person name="Yandava C."/>
            <person name="Straight P."/>
            <person name="Clardy J."/>
            <person name="Hung D."/>
            <person name="Kolter R."/>
            <person name="Mekalanos J."/>
            <person name="Walker S."/>
            <person name="Walsh C.T."/>
            <person name="Wieland-Brown L.C."/>
            <person name="Haas B."/>
            <person name="Nusbaum C."/>
            <person name="Birren B."/>
        </authorList>
    </citation>
    <scope>NUCLEOTIDE SEQUENCE [LARGE SCALE GENOMIC DNA]</scope>
    <source>
        <strain evidence="1 2">ATCC 53653</strain>
    </source>
</reference>
<keyword evidence="2" id="KW-1185">Reference proteome</keyword>
<evidence type="ECO:0000313" key="2">
    <source>
        <dbReference type="Proteomes" id="UP000003963"/>
    </source>
</evidence>
<protein>
    <submittedName>
        <fullName evidence="1">Uncharacterized protein</fullName>
    </submittedName>
</protein>
<evidence type="ECO:0000313" key="1">
    <source>
        <dbReference type="EMBL" id="EFL20609.1"/>
    </source>
</evidence>
<gene>
    <name evidence="1" type="ORF">SSOG_00321</name>
</gene>
<organism evidence="1 2">
    <name type="scientific">Streptomyces himastatinicus ATCC 53653</name>
    <dbReference type="NCBI Taxonomy" id="457427"/>
    <lineage>
        <taxon>Bacteria</taxon>
        <taxon>Bacillati</taxon>
        <taxon>Actinomycetota</taxon>
        <taxon>Actinomycetes</taxon>
        <taxon>Kitasatosporales</taxon>
        <taxon>Streptomycetaceae</taxon>
        <taxon>Streptomyces</taxon>
        <taxon>Streptomyces violaceusniger group</taxon>
    </lineage>
</organism>
<dbReference type="HOGENOM" id="CLU_2332428_0_0_11"/>
<dbReference type="STRING" id="457427.SSOG_00321"/>
<dbReference type="RefSeq" id="WP_009712431.1">
    <property type="nucleotide sequence ID" value="NZ_GG657754.1"/>
</dbReference>